<evidence type="ECO:0000259" key="1">
    <source>
        <dbReference type="Pfam" id="PF20700"/>
    </source>
</evidence>
<reference evidence="2 4" key="2">
    <citation type="journal article" date="2013" name="Nature">
        <title>Insights into bilaterian evolution from three spiralian genomes.</title>
        <authorList>
            <person name="Simakov O."/>
            <person name="Marletaz F."/>
            <person name="Cho S.J."/>
            <person name="Edsinger-Gonzales E."/>
            <person name="Havlak P."/>
            <person name="Hellsten U."/>
            <person name="Kuo D.H."/>
            <person name="Larsson T."/>
            <person name="Lv J."/>
            <person name="Arendt D."/>
            <person name="Savage R."/>
            <person name="Osoegawa K."/>
            <person name="de Jong P."/>
            <person name="Grimwood J."/>
            <person name="Chapman J.A."/>
            <person name="Shapiro H."/>
            <person name="Aerts A."/>
            <person name="Otillar R.P."/>
            <person name="Terry A.Y."/>
            <person name="Boore J.L."/>
            <person name="Grigoriev I.V."/>
            <person name="Lindberg D.R."/>
            <person name="Seaver E.C."/>
            <person name="Weisblat D.A."/>
            <person name="Putnam N.H."/>
            <person name="Rokhsar D.S."/>
        </authorList>
    </citation>
    <scope>NUCLEOTIDE SEQUENCE</scope>
    <source>
        <strain evidence="2 4">I ESC-2004</strain>
    </source>
</reference>
<proteinExistence type="predicted"/>
<dbReference type="Proteomes" id="UP000014760">
    <property type="component" value="Unassembled WGS sequence"/>
</dbReference>
<dbReference type="AlphaFoldDB" id="R7UDQ4"/>
<dbReference type="OrthoDB" id="6277804at2759"/>
<dbReference type="EMBL" id="AMQN01044733">
    <property type="status" value="NOT_ANNOTATED_CDS"/>
    <property type="molecule type" value="Genomic_DNA"/>
</dbReference>
<gene>
    <name evidence="2" type="ORF">CAPTEDRAFT_218535</name>
</gene>
<protein>
    <recommendedName>
        <fullName evidence="1">Mutator-like transposase domain-containing protein</fullName>
    </recommendedName>
</protein>
<evidence type="ECO:0000313" key="2">
    <source>
        <dbReference type="EMBL" id="ELU04515.1"/>
    </source>
</evidence>
<organism evidence="2">
    <name type="scientific">Capitella teleta</name>
    <name type="common">Polychaete worm</name>
    <dbReference type="NCBI Taxonomy" id="283909"/>
    <lineage>
        <taxon>Eukaryota</taxon>
        <taxon>Metazoa</taxon>
        <taxon>Spiralia</taxon>
        <taxon>Lophotrochozoa</taxon>
        <taxon>Annelida</taxon>
        <taxon>Polychaeta</taxon>
        <taxon>Sedentaria</taxon>
        <taxon>Scolecida</taxon>
        <taxon>Capitellidae</taxon>
        <taxon>Capitella</taxon>
    </lineage>
</organism>
<dbReference type="InterPro" id="IPR049012">
    <property type="entry name" value="Mutator_transp_dom"/>
</dbReference>
<evidence type="ECO:0000313" key="3">
    <source>
        <dbReference type="EnsemblMetazoa" id="CapteP218535"/>
    </source>
</evidence>
<reference evidence="4" key="1">
    <citation type="submission" date="2012-12" db="EMBL/GenBank/DDBJ databases">
        <authorList>
            <person name="Hellsten U."/>
            <person name="Grimwood J."/>
            <person name="Chapman J.A."/>
            <person name="Shapiro H."/>
            <person name="Aerts A."/>
            <person name="Otillar R.P."/>
            <person name="Terry A.Y."/>
            <person name="Boore J.L."/>
            <person name="Simakov O."/>
            <person name="Marletaz F."/>
            <person name="Cho S.-J."/>
            <person name="Edsinger-Gonzales E."/>
            <person name="Havlak P."/>
            <person name="Kuo D.-H."/>
            <person name="Larsson T."/>
            <person name="Lv J."/>
            <person name="Arendt D."/>
            <person name="Savage R."/>
            <person name="Osoegawa K."/>
            <person name="de Jong P."/>
            <person name="Lindberg D.R."/>
            <person name="Seaver E.C."/>
            <person name="Weisblat D.A."/>
            <person name="Putnam N.H."/>
            <person name="Grigoriev I.V."/>
            <person name="Rokhsar D.S."/>
        </authorList>
    </citation>
    <scope>NUCLEOTIDE SEQUENCE</scope>
    <source>
        <strain evidence="4">I ESC-2004</strain>
    </source>
</reference>
<reference evidence="3" key="3">
    <citation type="submission" date="2015-06" db="UniProtKB">
        <authorList>
            <consortium name="EnsemblMetazoa"/>
        </authorList>
    </citation>
    <scope>IDENTIFICATION</scope>
</reference>
<feature type="domain" description="Mutator-like transposase" evidence="1">
    <location>
        <begin position="2"/>
        <end position="132"/>
    </location>
</feature>
<dbReference type="OMA" id="NMVPKDQ"/>
<evidence type="ECO:0000313" key="4">
    <source>
        <dbReference type="Proteomes" id="UP000014760"/>
    </source>
</evidence>
<sequence length="278" mass="30760">MKAIFGRSRVERKLDYVNYLGDGDSKAFAAVRDAAPYPVNKLECCGHVQKRMGKRLMDKVSQLKSTSFKHAGKSVKGIGGAGKLTQKAIKRIQGHYGGAIRAHPGDLDGMKKAVWAIWHHRGDRHQDCGEWCPAKQGKPVKNCLPEYVLTAIKPVFEALSSDELLNKCLHGGSQNTNESFHNLIWERCPKTTFVGRRRLELATYEAAIVYNGGETARLKVVHALGFKPGDHAYQGATVLDRKRMKGSFAAGDLVHIERRHQRALGAEPDDSHYSAGAF</sequence>
<dbReference type="EnsemblMetazoa" id="CapteT218535">
    <property type="protein sequence ID" value="CapteP218535"/>
    <property type="gene ID" value="CapteG218535"/>
</dbReference>
<keyword evidence="4" id="KW-1185">Reference proteome</keyword>
<accession>R7UDQ4</accession>
<name>R7UDQ4_CAPTE</name>
<dbReference type="EMBL" id="KB302220">
    <property type="protein sequence ID" value="ELU04515.1"/>
    <property type="molecule type" value="Genomic_DNA"/>
</dbReference>
<dbReference type="HOGENOM" id="CLU_087090_0_0_1"/>
<dbReference type="Pfam" id="PF20700">
    <property type="entry name" value="Mutator"/>
    <property type="match status" value="1"/>
</dbReference>